<dbReference type="EMBL" id="BNCJ01000003">
    <property type="protein sequence ID" value="GHF45512.1"/>
    <property type="molecule type" value="Genomic_DNA"/>
</dbReference>
<dbReference type="SUPFAM" id="SSF100950">
    <property type="entry name" value="NagB/RpiA/CoA transferase-like"/>
    <property type="match status" value="1"/>
</dbReference>
<dbReference type="SMART" id="SM00882">
    <property type="entry name" value="CoA_trans"/>
    <property type="match status" value="1"/>
</dbReference>
<dbReference type="Pfam" id="PF01144">
    <property type="entry name" value="CoA_trans"/>
    <property type="match status" value="1"/>
</dbReference>
<reference evidence="2" key="2">
    <citation type="submission" date="2020-09" db="EMBL/GenBank/DDBJ databases">
        <authorList>
            <person name="Sun Q."/>
            <person name="Kim S."/>
        </authorList>
    </citation>
    <scope>NUCLEOTIDE SEQUENCE</scope>
    <source>
        <strain evidence="2">KCTC 42650</strain>
    </source>
</reference>
<proteinExistence type="predicted"/>
<dbReference type="PANTHER" id="PTHR13707:SF60">
    <property type="entry name" value="ACETATE COA-TRANSFERASE SUBUNIT ALPHA"/>
    <property type="match status" value="1"/>
</dbReference>
<dbReference type="AlphaFoldDB" id="A0A8J3M7C4"/>
<dbReference type="GO" id="GO:0008410">
    <property type="term" value="F:CoA-transferase activity"/>
    <property type="evidence" value="ECO:0007669"/>
    <property type="project" value="InterPro"/>
</dbReference>
<sequence>MKLPDKTTAMAEAVARIPSGATVMLSGFGVPGTPFALIQELLRQGQDNLTIIKNDANETGMGVDHLLAQGRIRRLITTHIGLNPRAVAMMNAGEIEVEFCAQGILAERIRAGGAGLKAIVTDIGRDTELTRGKPRLEIGGDSAVVELALRCDVALIHAARADTFGNLAFAATARNFAPLIAMAADMVIAEAEEIVPLGALPPDHVHTPGPFVDHVVALEALSEEYGVVRRA</sequence>
<dbReference type="Proteomes" id="UP000626220">
    <property type="component" value="Unassembled WGS sequence"/>
</dbReference>
<reference evidence="2" key="1">
    <citation type="journal article" date="2014" name="Int. J. Syst. Evol. Microbiol.">
        <title>Complete genome sequence of Corynebacterium casei LMG S-19264T (=DSM 44701T), isolated from a smear-ripened cheese.</title>
        <authorList>
            <consortium name="US DOE Joint Genome Institute (JGI-PGF)"/>
            <person name="Walter F."/>
            <person name="Albersmeier A."/>
            <person name="Kalinowski J."/>
            <person name="Ruckert C."/>
        </authorList>
    </citation>
    <scope>NUCLEOTIDE SEQUENCE</scope>
    <source>
        <strain evidence="2">KCTC 42650</strain>
    </source>
</reference>
<accession>A0A8J3M7C4</accession>
<protein>
    <submittedName>
        <fullName evidence="2">Acetyl-CoA--acetoacetyl-CoA transferase subunit alpha</fullName>
    </submittedName>
</protein>
<evidence type="ECO:0000256" key="1">
    <source>
        <dbReference type="ARBA" id="ARBA00022679"/>
    </source>
</evidence>
<keyword evidence="3" id="KW-1185">Reference proteome</keyword>
<gene>
    <name evidence="2" type="primary">pcaI</name>
    <name evidence="2" type="ORF">GCM10017056_16430</name>
</gene>
<organism evidence="2 3">
    <name type="scientific">Seohaeicola zhoushanensis</name>
    <dbReference type="NCBI Taxonomy" id="1569283"/>
    <lineage>
        <taxon>Bacteria</taxon>
        <taxon>Pseudomonadati</taxon>
        <taxon>Pseudomonadota</taxon>
        <taxon>Alphaproteobacteria</taxon>
        <taxon>Rhodobacterales</taxon>
        <taxon>Roseobacteraceae</taxon>
        <taxon>Seohaeicola</taxon>
    </lineage>
</organism>
<dbReference type="InterPro" id="IPR037171">
    <property type="entry name" value="NagB/RpiA_transferase-like"/>
</dbReference>
<evidence type="ECO:0000313" key="3">
    <source>
        <dbReference type="Proteomes" id="UP000626220"/>
    </source>
</evidence>
<comment type="caution">
    <text evidence="2">The sequence shown here is derived from an EMBL/GenBank/DDBJ whole genome shotgun (WGS) entry which is preliminary data.</text>
</comment>
<dbReference type="RefSeq" id="WP_229863943.1">
    <property type="nucleotide sequence ID" value="NZ_BNCJ01000003.1"/>
</dbReference>
<dbReference type="InterPro" id="IPR004165">
    <property type="entry name" value="CoA_trans_fam_I"/>
</dbReference>
<dbReference type="Gene3D" id="3.40.1080.10">
    <property type="entry name" value="Glutaconate Coenzyme A-transferase"/>
    <property type="match status" value="1"/>
</dbReference>
<dbReference type="NCBIfam" id="TIGR02429">
    <property type="entry name" value="pcaI_scoA_fam"/>
    <property type="match status" value="1"/>
</dbReference>
<dbReference type="PANTHER" id="PTHR13707">
    <property type="entry name" value="KETOACID-COENZYME A TRANSFERASE"/>
    <property type="match status" value="1"/>
</dbReference>
<keyword evidence="1 2" id="KW-0808">Transferase</keyword>
<evidence type="ECO:0000313" key="2">
    <source>
        <dbReference type="EMBL" id="GHF45512.1"/>
    </source>
</evidence>
<name>A0A8J3M7C4_9RHOB</name>
<dbReference type="InterPro" id="IPR012792">
    <property type="entry name" value="3-oxoacid_CoA-transf_A"/>
</dbReference>